<sequence length="473" mass="49516">MMGRTASTLRSTAAAATTLSFTESSTTARTRAAVAAAALSRASRNSLLHTAAVRRPTTTAARRSSQQQRAGLHVLPTLPARFANESCEPFLSQKAFQLVSREWQQGLFDRLNDEVRGTELEMSSISETVLALAQDRSKALAFNYASQALNNSFFLNGLMPKTQDGPSPVPTKETSLYPGQRTFLQAMYASYQNLSSLKSAFSAAAMGMTSSGWVWLVRDAHGKLGVVSTYGAGTLLVQARQQMGDAGALTSWIVDPNAESAAEGEQSPSAAVGKGKAGAGGVTAAAGQDVSAVQRDNVGGAMGGGVIAPSTAPAPAMTESKAGEGKDDTTANRVVPPASGSSVSPAAKGNMGGTIGGGIGVRSFSTTSSTSGPMLDDLAGTLGKFVNSGSSANQGGYGAASPNGQGFRRSTMRRSLDEYEADAGTKLYPLLCVSVHEHAWMADYGLWGKEEYLRQFWECVDWSVVDHLYTVYE</sequence>
<organism evidence="4 5">
    <name type="scientific">Tilletia indica</name>
    <dbReference type="NCBI Taxonomy" id="43049"/>
    <lineage>
        <taxon>Eukaryota</taxon>
        <taxon>Fungi</taxon>
        <taxon>Dikarya</taxon>
        <taxon>Basidiomycota</taxon>
        <taxon>Ustilaginomycotina</taxon>
        <taxon>Exobasidiomycetes</taxon>
        <taxon>Tilletiales</taxon>
        <taxon>Tilletiaceae</taxon>
        <taxon>Tilletia</taxon>
    </lineage>
</organism>
<feature type="domain" description="Manganese/iron superoxide dismutase C-terminal" evidence="3">
    <location>
        <begin position="426"/>
        <end position="466"/>
    </location>
</feature>
<dbReference type="GO" id="GO:0005737">
    <property type="term" value="C:cytoplasm"/>
    <property type="evidence" value="ECO:0007669"/>
    <property type="project" value="TreeGrafter"/>
</dbReference>
<dbReference type="AlphaFoldDB" id="A0A8T8SZC4"/>
<feature type="region of interest" description="Disordered" evidence="2">
    <location>
        <begin position="259"/>
        <end position="278"/>
    </location>
</feature>
<dbReference type="GO" id="GO:0046872">
    <property type="term" value="F:metal ion binding"/>
    <property type="evidence" value="ECO:0007669"/>
    <property type="project" value="InterPro"/>
</dbReference>
<dbReference type="InterPro" id="IPR036314">
    <property type="entry name" value="SOD_C_sf"/>
</dbReference>
<feature type="region of interest" description="Disordered" evidence="2">
    <location>
        <begin position="309"/>
        <end position="349"/>
    </location>
</feature>
<dbReference type="PANTHER" id="PTHR43595">
    <property type="entry name" value="37S RIBOSOMAL PROTEIN S26, MITOCHONDRIAL"/>
    <property type="match status" value="1"/>
</dbReference>
<dbReference type="InterPro" id="IPR036324">
    <property type="entry name" value="Mn/Fe_SOD_N_sf"/>
</dbReference>
<feature type="domain" description="Manganese/iron superoxide dismutase C-terminal" evidence="3">
    <location>
        <begin position="183"/>
        <end position="238"/>
    </location>
</feature>
<dbReference type="Proteomes" id="UP000077521">
    <property type="component" value="Unassembled WGS sequence"/>
</dbReference>
<dbReference type="InterPro" id="IPR019832">
    <property type="entry name" value="Mn/Fe_SOD_C"/>
</dbReference>
<dbReference type="EMBL" id="LWDF02000225">
    <property type="protein sequence ID" value="KAE8251936.1"/>
    <property type="molecule type" value="Genomic_DNA"/>
</dbReference>
<reference evidence="4" key="2">
    <citation type="journal article" date="2019" name="IMA Fungus">
        <title>Genome sequencing and comparison of five Tilletia species to identify candidate genes for the detection of regulated species infecting wheat.</title>
        <authorList>
            <person name="Nguyen H.D.T."/>
            <person name="Sultana T."/>
            <person name="Kesanakurti P."/>
            <person name="Hambleton S."/>
        </authorList>
    </citation>
    <scope>NUCLEOTIDE SEQUENCE</scope>
    <source>
        <strain evidence="4">DAOMC 236416</strain>
    </source>
</reference>
<gene>
    <name evidence="4" type="ORF">A4X13_0g3775</name>
</gene>
<dbReference type="SUPFAM" id="SSF46609">
    <property type="entry name" value="Fe,Mn superoxide dismutase (SOD), N-terminal domain"/>
    <property type="match status" value="1"/>
</dbReference>
<evidence type="ECO:0000313" key="5">
    <source>
        <dbReference type="Proteomes" id="UP000077521"/>
    </source>
</evidence>
<dbReference type="Gene3D" id="3.55.40.20">
    <property type="entry name" value="Iron/manganese superoxide dismutase, C-terminal domain"/>
    <property type="match status" value="2"/>
</dbReference>
<evidence type="ECO:0000256" key="1">
    <source>
        <dbReference type="ARBA" id="ARBA00037226"/>
    </source>
</evidence>
<dbReference type="SUPFAM" id="SSF54719">
    <property type="entry name" value="Fe,Mn superoxide dismutase (SOD), C-terminal domain"/>
    <property type="match status" value="2"/>
</dbReference>
<protein>
    <recommendedName>
        <fullName evidence="3">Manganese/iron superoxide dismutase C-terminal domain-containing protein</fullName>
    </recommendedName>
</protein>
<evidence type="ECO:0000256" key="2">
    <source>
        <dbReference type="SAM" id="MobiDB-lite"/>
    </source>
</evidence>
<feature type="compositionally biased region" description="Basic and acidic residues" evidence="2">
    <location>
        <begin position="321"/>
        <end position="330"/>
    </location>
</feature>
<proteinExistence type="predicted"/>
<evidence type="ECO:0000259" key="3">
    <source>
        <dbReference type="Pfam" id="PF02777"/>
    </source>
</evidence>
<reference evidence="4" key="1">
    <citation type="submission" date="2016-04" db="EMBL/GenBank/DDBJ databases">
        <authorList>
            <person name="Nguyen H.D."/>
            <person name="Samba Siva P."/>
            <person name="Cullis J."/>
            <person name="Levesque C.A."/>
            <person name="Hambleton S."/>
        </authorList>
    </citation>
    <scope>NUCLEOTIDE SEQUENCE</scope>
    <source>
        <strain evidence="4">DAOMC 236416</strain>
    </source>
</reference>
<feature type="compositionally biased region" description="Low complexity" evidence="2">
    <location>
        <begin position="334"/>
        <end position="347"/>
    </location>
</feature>
<accession>A0A8T8SZC4</accession>
<evidence type="ECO:0000313" key="4">
    <source>
        <dbReference type="EMBL" id="KAE8251936.1"/>
    </source>
</evidence>
<dbReference type="GO" id="GO:0004784">
    <property type="term" value="F:superoxide dismutase activity"/>
    <property type="evidence" value="ECO:0007669"/>
    <property type="project" value="InterPro"/>
</dbReference>
<name>A0A8T8SZC4_9BASI</name>
<comment type="caution">
    <text evidence="4">The sequence shown here is derived from an EMBL/GenBank/DDBJ whole genome shotgun (WGS) entry which is preliminary data.</text>
</comment>
<comment type="function">
    <text evidence="1">Component of the mitochondrial ribosome (mitoribosome), a dedicated translation machinery responsible for the synthesis of mitochondrial genome-encoded proteins, including at least some of the essential transmembrane subunits of the mitochondrial respiratory chain. The mitoribosomes are attached to the mitochondrial inner membrane and translation products are cotranslationally integrated into the membrane.</text>
</comment>
<dbReference type="PANTHER" id="PTHR43595:SF2">
    <property type="entry name" value="SMALL RIBOSOMAL SUBUNIT PROTEIN MS42"/>
    <property type="match status" value="1"/>
</dbReference>
<keyword evidence="5" id="KW-1185">Reference proteome</keyword>
<dbReference type="Pfam" id="PF02777">
    <property type="entry name" value="Sod_Fe_C"/>
    <property type="match status" value="2"/>
</dbReference>